<reference evidence="3 4" key="1">
    <citation type="submission" date="2018-11" db="EMBL/GenBank/DDBJ databases">
        <title>Multidrug-resistant genes are associated with an 42-kb island TGI1 carrying a complex class 1 integron in a Trueperella pyogenes.</title>
        <authorList>
            <person name="Dong W."/>
        </authorList>
    </citation>
    <scope>NUCLEOTIDE SEQUENCE [LARGE SCALE GENOMIC DNA]</scope>
    <source>
        <strain evidence="3 4">TP4</strain>
    </source>
</reference>
<dbReference type="InterPro" id="IPR006059">
    <property type="entry name" value="SBP"/>
</dbReference>
<dbReference type="GO" id="GO:0030288">
    <property type="term" value="C:outer membrane-bounded periplasmic space"/>
    <property type="evidence" value="ECO:0007669"/>
    <property type="project" value="TreeGrafter"/>
</dbReference>
<dbReference type="Pfam" id="PF13416">
    <property type="entry name" value="SBP_bac_8"/>
    <property type="match status" value="1"/>
</dbReference>
<organism evidence="3 4">
    <name type="scientific">Trueperella pyogenes</name>
    <dbReference type="NCBI Taxonomy" id="1661"/>
    <lineage>
        <taxon>Bacteria</taxon>
        <taxon>Bacillati</taxon>
        <taxon>Actinomycetota</taxon>
        <taxon>Actinomycetes</taxon>
        <taxon>Actinomycetales</taxon>
        <taxon>Actinomycetaceae</taxon>
        <taxon>Trueperella</taxon>
    </lineage>
</organism>
<feature type="chain" id="PRO_5038525324" evidence="2">
    <location>
        <begin position="19"/>
        <end position="347"/>
    </location>
</feature>
<proteinExistence type="predicted"/>
<dbReference type="GO" id="GO:0030975">
    <property type="term" value="F:thiamine binding"/>
    <property type="evidence" value="ECO:0007669"/>
    <property type="project" value="TreeGrafter"/>
</dbReference>
<sequence length="347" mass="38133">MKNRKLTALITSTLMVTAGLTGCSSILNPTGSGSITIYSNSVSDGRGDWLQEQAKEAGFELNLVDIGGGDVFNRLVAEKENPVADAFFGLNDIFGYNLAKQNILEPYTPAWADEVDTKGAGDGKTYWPIVREPIMLVCNADAYSANDMPKDWPDLWTKSTFNHRYEFSAGLGGATTQMVLAGILNRFPDPKGKLGISDQGWEAVKSYYEHGSRSVDGTDLYARIAQGEVDCGQMWLAGKVTREQQFGVKTIAISPEIGVPMVHQFTGVVKGSKNTERAKAFVDWFGSAEMQSKWSKKFATAPMNKNAEGNPEVIAFTDSFKAQEIDWAFVGDNLAQWIEEINLNYMK</sequence>
<dbReference type="RefSeq" id="WP_039661909.1">
    <property type="nucleotide sequence ID" value="NZ_CP033905.1"/>
</dbReference>
<dbReference type="Proteomes" id="UP000275951">
    <property type="component" value="Chromosome"/>
</dbReference>
<evidence type="ECO:0000313" key="4">
    <source>
        <dbReference type="Proteomes" id="UP000275951"/>
    </source>
</evidence>
<protein>
    <submittedName>
        <fullName evidence="3">Extracellular solute-binding protein</fullName>
    </submittedName>
</protein>
<dbReference type="PROSITE" id="PS51257">
    <property type="entry name" value="PROKAR_LIPOPROTEIN"/>
    <property type="match status" value="1"/>
</dbReference>
<evidence type="ECO:0000313" key="3">
    <source>
        <dbReference type="EMBL" id="AZR06700.1"/>
    </source>
</evidence>
<dbReference type="PANTHER" id="PTHR30006:SF2">
    <property type="entry name" value="ABC TRANSPORTER SUBSTRATE-BINDING PROTEIN"/>
    <property type="match status" value="1"/>
</dbReference>
<dbReference type="SUPFAM" id="SSF53850">
    <property type="entry name" value="Periplasmic binding protein-like II"/>
    <property type="match status" value="1"/>
</dbReference>
<evidence type="ECO:0000256" key="1">
    <source>
        <dbReference type="ARBA" id="ARBA00022729"/>
    </source>
</evidence>
<dbReference type="GO" id="GO:0030976">
    <property type="term" value="F:thiamine pyrophosphate binding"/>
    <property type="evidence" value="ECO:0007669"/>
    <property type="project" value="TreeGrafter"/>
</dbReference>
<dbReference type="EMBL" id="CP033905">
    <property type="protein sequence ID" value="AZR06700.1"/>
    <property type="molecule type" value="Genomic_DNA"/>
</dbReference>
<dbReference type="PANTHER" id="PTHR30006">
    <property type="entry name" value="THIAMINE-BINDING PERIPLASMIC PROTEIN-RELATED"/>
    <property type="match status" value="1"/>
</dbReference>
<evidence type="ECO:0000256" key="2">
    <source>
        <dbReference type="SAM" id="SignalP"/>
    </source>
</evidence>
<feature type="signal peptide" evidence="2">
    <location>
        <begin position="1"/>
        <end position="18"/>
    </location>
</feature>
<accession>A0A3S9QL62</accession>
<dbReference type="Gene3D" id="3.40.190.10">
    <property type="entry name" value="Periplasmic binding protein-like II"/>
    <property type="match status" value="2"/>
</dbReference>
<keyword evidence="1 2" id="KW-0732">Signal</keyword>
<name>A0A3S9QL62_9ACTO</name>
<dbReference type="GO" id="GO:0015888">
    <property type="term" value="P:thiamine transport"/>
    <property type="evidence" value="ECO:0007669"/>
    <property type="project" value="TreeGrafter"/>
</dbReference>
<gene>
    <name evidence="3" type="ORF">EBQ10_04905</name>
</gene>
<dbReference type="AlphaFoldDB" id="A0A3S9QL62"/>